<evidence type="ECO:0000256" key="6">
    <source>
        <dbReference type="PIRNR" id="PIRNR018267"/>
    </source>
</evidence>
<evidence type="ECO:0000313" key="7">
    <source>
        <dbReference type="EMBL" id="UQN36049.1"/>
    </source>
</evidence>
<keyword evidence="8" id="KW-1185">Reference proteome</keyword>
<evidence type="ECO:0000256" key="4">
    <source>
        <dbReference type="ARBA" id="ARBA00022801"/>
    </source>
</evidence>
<proteinExistence type="inferred from homology"/>
<dbReference type="PIRSF" id="PIRSF018267">
    <property type="entry name" value="VSR_endonuc"/>
    <property type="match status" value="1"/>
</dbReference>
<dbReference type="RefSeq" id="WP_249460636.1">
    <property type="nucleotide sequence ID" value="NZ_CP094619.1"/>
</dbReference>
<dbReference type="Proteomes" id="UP000831759">
    <property type="component" value="Chromosome"/>
</dbReference>
<dbReference type="Pfam" id="PF03852">
    <property type="entry name" value="Vsr"/>
    <property type="match status" value="1"/>
</dbReference>
<name>A0ABY4NHL2_9BURK</name>
<dbReference type="NCBIfam" id="TIGR00632">
    <property type="entry name" value="vsr"/>
    <property type="match status" value="1"/>
</dbReference>
<dbReference type="InterPro" id="IPR011335">
    <property type="entry name" value="Restrct_endonuc-II-like"/>
</dbReference>
<dbReference type="CDD" id="cd00221">
    <property type="entry name" value="Vsr"/>
    <property type="match status" value="1"/>
</dbReference>
<dbReference type="SUPFAM" id="SSF52980">
    <property type="entry name" value="Restriction endonuclease-like"/>
    <property type="match status" value="1"/>
</dbReference>
<protein>
    <recommendedName>
        <fullName evidence="6">Very short patch repair endonuclease</fullName>
        <ecNumber evidence="6">3.1.-.-</ecNumber>
    </recommendedName>
</protein>
<accession>A0ABY4NHL2</accession>
<dbReference type="GO" id="GO:0004519">
    <property type="term" value="F:endonuclease activity"/>
    <property type="evidence" value="ECO:0007669"/>
    <property type="project" value="UniProtKB-KW"/>
</dbReference>
<evidence type="ECO:0000256" key="5">
    <source>
        <dbReference type="ARBA" id="ARBA00023204"/>
    </source>
</evidence>
<evidence type="ECO:0000256" key="1">
    <source>
        <dbReference type="ARBA" id="ARBA00022722"/>
    </source>
</evidence>
<comment type="similarity">
    <text evidence="6">Belongs to the vsr family.</text>
</comment>
<dbReference type="InterPro" id="IPR004603">
    <property type="entry name" value="DNA_mismatch_endonuc_vsr"/>
</dbReference>
<keyword evidence="1 6" id="KW-0540">Nuclease</keyword>
<keyword evidence="2 6" id="KW-0255">Endonuclease</keyword>
<evidence type="ECO:0000313" key="8">
    <source>
        <dbReference type="Proteomes" id="UP000831759"/>
    </source>
</evidence>
<dbReference type="EMBL" id="CP094619">
    <property type="protein sequence ID" value="UQN36049.1"/>
    <property type="molecule type" value="Genomic_DNA"/>
</dbReference>
<evidence type="ECO:0000256" key="2">
    <source>
        <dbReference type="ARBA" id="ARBA00022759"/>
    </source>
</evidence>
<evidence type="ECO:0000256" key="3">
    <source>
        <dbReference type="ARBA" id="ARBA00022763"/>
    </source>
</evidence>
<dbReference type="EC" id="3.1.-.-" evidence="6"/>
<organism evidence="7 8">
    <name type="scientific">Alcaligenes aquatilis</name>
    <dbReference type="NCBI Taxonomy" id="323284"/>
    <lineage>
        <taxon>Bacteria</taxon>
        <taxon>Pseudomonadati</taxon>
        <taxon>Pseudomonadota</taxon>
        <taxon>Betaproteobacteria</taxon>
        <taxon>Burkholderiales</taxon>
        <taxon>Alcaligenaceae</taxon>
        <taxon>Alcaligenes</taxon>
    </lineage>
</organism>
<sequence>MDIHSPEQRSFNMSRIKGANTRPEMLVRKWLWANGYRYRLHARDLPGKPDIVFRGSKAAIFVHGCFWHRHGCRYTTMPSTRQEFWIKKFADNMERDKKNAQFLCEQSWNVLLLWECEIKSWSAKAEPKLNEFLRDVFGTGRKITHDY</sequence>
<dbReference type="GeneID" id="96870755"/>
<keyword evidence="5 6" id="KW-0234">DNA repair</keyword>
<keyword evidence="3 6" id="KW-0227">DNA damage</keyword>
<gene>
    <name evidence="7" type="ORF">MTR80_17435</name>
</gene>
<dbReference type="Gene3D" id="3.40.960.10">
    <property type="entry name" value="VSR Endonuclease"/>
    <property type="match status" value="1"/>
</dbReference>
<reference evidence="7 8" key="1">
    <citation type="journal article" date="2022" name="Int. J. Syst. Evol. Microbiol.">
        <title>Characterization of Alcaligenes aquatilis as a novel member of heterotrophic nitrifier-aerobic denitrifier and its performance in treating piggery wastewater.</title>
        <authorList>
            <person name="Cao X."/>
            <person name="Zhao B."/>
            <person name="Wu Y."/>
            <person name="Huang J."/>
            <person name="Wang H."/>
            <person name="Sun X."/>
            <person name="Li S."/>
        </authorList>
    </citation>
    <scope>NUCLEOTIDE SEQUENCE [LARGE SCALE GENOMIC DNA]</scope>
    <source>
        <strain evidence="7 8">AS1</strain>
    </source>
</reference>
<keyword evidence="4 6" id="KW-0378">Hydrolase</keyword>
<comment type="function">
    <text evidence="6">May nick specific sequences that contain T:G mispairs resulting from m5C-deamination.</text>
</comment>